<accession>A0A5J6HTT4</accession>
<dbReference type="EMBL" id="CP023694">
    <property type="protein sequence ID" value="QEV23749.1"/>
    <property type="molecule type" value="Genomic_DNA"/>
</dbReference>
<dbReference type="PRINTS" id="PR00081">
    <property type="entry name" value="GDHRDH"/>
</dbReference>
<evidence type="ECO:0000256" key="2">
    <source>
        <dbReference type="ARBA" id="ARBA00023002"/>
    </source>
</evidence>
<dbReference type="InterPro" id="IPR002347">
    <property type="entry name" value="SDR_fam"/>
</dbReference>
<comment type="similarity">
    <text evidence="1">Belongs to the short-chain dehydrogenases/reductases (SDR) family.</text>
</comment>
<dbReference type="NCBIfam" id="NF005395">
    <property type="entry name" value="PRK06940.1"/>
    <property type="match status" value="1"/>
</dbReference>
<dbReference type="SUPFAM" id="SSF51735">
    <property type="entry name" value="NAD(P)-binding Rossmann-fold domains"/>
    <property type="match status" value="1"/>
</dbReference>
<dbReference type="PANTHER" id="PTHR24321">
    <property type="entry name" value="DEHYDROGENASES, SHORT CHAIN"/>
    <property type="match status" value="1"/>
</dbReference>
<dbReference type="CDD" id="cd05233">
    <property type="entry name" value="SDR_c"/>
    <property type="match status" value="1"/>
</dbReference>
<keyword evidence="2" id="KW-0560">Oxidoreductase</keyword>
<dbReference type="GO" id="GO:0016491">
    <property type="term" value="F:oxidoreductase activity"/>
    <property type="evidence" value="ECO:0007669"/>
    <property type="project" value="UniProtKB-KW"/>
</dbReference>
<dbReference type="Pfam" id="PF13561">
    <property type="entry name" value="adh_short_C2"/>
    <property type="match status" value="1"/>
</dbReference>
<gene>
    <name evidence="3" type="ORF">CP976_06020</name>
</gene>
<dbReference type="InterPro" id="IPR036291">
    <property type="entry name" value="NAD(P)-bd_dom_sf"/>
</dbReference>
<dbReference type="RefSeq" id="WP_150479379.1">
    <property type="nucleotide sequence ID" value="NZ_BMTB01000020.1"/>
</dbReference>
<dbReference type="GeneID" id="91415643"/>
<evidence type="ECO:0000256" key="1">
    <source>
        <dbReference type="ARBA" id="ARBA00006484"/>
    </source>
</evidence>
<protein>
    <submittedName>
        <fullName evidence="3">SDR family oxidoreductase</fullName>
    </submittedName>
</protein>
<dbReference type="AlphaFoldDB" id="A0A5J6HTT4"/>
<dbReference type="PANTHER" id="PTHR24321:SF8">
    <property type="entry name" value="ESTRADIOL 17-BETA-DEHYDROGENASE 8-RELATED"/>
    <property type="match status" value="1"/>
</dbReference>
<dbReference type="Pfam" id="PF00106">
    <property type="entry name" value="adh_short"/>
    <property type="match status" value="1"/>
</dbReference>
<evidence type="ECO:0000313" key="4">
    <source>
        <dbReference type="Proteomes" id="UP000326598"/>
    </source>
</evidence>
<sequence length="280" mass="28815">MRNRTDDPGDVVVVTGVGGMGSAVARRLGSGRTLILADHSRERLDQVVAELGTEGYAAHGVPTDVSDRASVERLARTAAEQGRITAVVHTAGVAAATAPVGRILDVDLLGTVYVIEAFEKVAVRGTSLVCVASLAGHMASIDGEDEAALATAPAEELLGLKAVRALGDDPTAAYILAKRANHVRVQAAALAWNRIGARINTISPGVIATAMAKAEADSDADGHMLGMLDACGAGRPGTPGEIADAVAFLTGPEARYITGSDLLVDGGQAAWIRRHMRRTG</sequence>
<name>A0A5J6HTT4_STRC4</name>
<reference evidence="3 4" key="1">
    <citation type="submission" date="2017-09" db="EMBL/GenBank/DDBJ databases">
        <authorList>
            <person name="Lee N."/>
            <person name="Cho B.-K."/>
        </authorList>
    </citation>
    <scope>NUCLEOTIDE SEQUENCE [LARGE SCALE GENOMIC DNA]</scope>
    <source>
        <strain evidence="3 4">ATCC 13740</strain>
    </source>
</reference>
<dbReference type="Gene3D" id="3.40.50.720">
    <property type="entry name" value="NAD(P)-binding Rossmann-like Domain"/>
    <property type="match status" value="1"/>
</dbReference>
<evidence type="ECO:0000313" key="3">
    <source>
        <dbReference type="EMBL" id="QEV23749.1"/>
    </source>
</evidence>
<dbReference type="KEGG" id="scoe:CP976_06020"/>
<proteinExistence type="inferred from homology"/>
<organism evidence="3 4">
    <name type="scientific">Streptomyces coeruleorubidus</name>
    <dbReference type="NCBI Taxonomy" id="116188"/>
    <lineage>
        <taxon>Bacteria</taxon>
        <taxon>Bacillati</taxon>
        <taxon>Actinomycetota</taxon>
        <taxon>Actinomycetes</taxon>
        <taxon>Kitasatosporales</taxon>
        <taxon>Streptomycetaceae</taxon>
        <taxon>Streptomyces</taxon>
    </lineage>
</organism>
<dbReference type="Proteomes" id="UP000326598">
    <property type="component" value="Chromosome"/>
</dbReference>